<protein>
    <submittedName>
        <fullName evidence="2">GNAT family N-acetyltransferase</fullName>
    </submittedName>
</protein>
<evidence type="ECO:0000259" key="1">
    <source>
        <dbReference type="Pfam" id="PF13302"/>
    </source>
</evidence>
<evidence type="ECO:0000313" key="3">
    <source>
        <dbReference type="Proteomes" id="UP000480246"/>
    </source>
</evidence>
<name>A0A7C8GTY4_9BACI</name>
<dbReference type="Proteomes" id="UP000480246">
    <property type="component" value="Unassembled WGS sequence"/>
</dbReference>
<dbReference type="InterPro" id="IPR051531">
    <property type="entry name" value="N-acetyltransferase"/>
</dbReference>
<comment type="caution">
    <text evidence="2">The sequence shown here is derived from an EMBL/GenBank/DDBJ whole genome shotgun (WGS) entry which is preliminary data.</text>
</comment>
<accession>A0A7C8GTY4</accession>
<sequence>MIYFSGTPLIETERLILRKLEMSDVQKVYDHWLSDERVSDNRVSAPHQNISETVERMAEIVGNYAKKDFCWWGIELKTDYDLIGEIDLYNFDKDTENCEVSYSLGYNWWNQGYGTEALKAVVEFSFRYMNVHKISAAHNIDNPASGKVMRKAGMEKEVIIKHMIRNAKKEYKDCAVYGILQTDYLRENVNAPTSILKLEMDITINLEEDN</sequence>
<dbReference type="Gene3D" id="3.40.630.30">
    <property type="match status" value="1"/>
</dbReference>
<gene>
    <name evidence="2" type="ORF">F9U64_10765</name>
</gene>
<feature type="domain" description="N-acetyltransferase" evidence="1">
    <location>
        <begin position="14"/>
        <end position="155"/>
    </location>
</feature>
<dbReference type="GO" id="GO:0016747">
    <property type="term" value="F:acyltransferase activity, transferring groups other than amino-acyl groups"/>
    <property type="evidence" value="ECO:0007669"/>
    <property type="project" value="InterPro"/>
</dbReference>
<dbReference type="RefSeq" id="WP_153403238.1">
    <property type="nucleotide sequence ID" value="NZ_ML762430.1"/>
</dbReference>
<dbReference type="Pfam" id="PF13302">
    <property type="entry name" value="Acetyltransf_3"/>
    <property type="match status" value="1"/>
</dbReference>
<dbReference type="PANTHER" id="PTHR43792">
    <property type="entry name" value="GNAT FAMILY, PUTATIVE (AFU_ORTHOLOGUE AFUA_3G00765)-RELATED-RELATED"/>
    <property type="match status" value="1"/>
</dbReference>
<keyword evidence="3" id="KW-1185">Reference proteome</keyword>
<evidence type="ECO:0000313" key="2">
    <source>
        <dbReference type="EMBL" id="KAB8135747.1"/>
    </source>
</evidence>
<dbReference type="SUPFAM" id="SSF55729">
    <property type="entry name" value="Acyl-CoA N-acyltransferases (Nat)"/>
    <property type="match status" value="1"/>
</dbReference>
<dbReference type="EMBL" id="WEID01000052">
    <property type="protein sequence ID" value="KAB8135747.1"/>
    <property type="molecule type" value="Genomic_DNA"/>
</dbReference>
<proteinExistence type="predicted"/>
<dbReference type="AlphaFoldDB" id="A0A7C8GTY4"/>
<organism evidence="2 3">
    <name type="scientific">Gracilibacillus oryzae</name>
    <dbReference type="NCBI Taxonomy" id="1672701"/>
    <lineage>
        <taxon>Bacteria</taxon>
        <taxon>Bacillati</taxon>
        <taxon>Bacillota</taxon>
        <taxon>Bacilli</taxon>
        <taxon>Bacillales</taxon>
        <taxon>Bacillaceae</taxon>
        <taxon>Gracilibacillus</taxon>
    </lineage>
</organism>
<dbReference type="InterPro" id="IPR016181">
    <property type="entry name" value="Acyl_CoA_acyltransferase"/>
</dbReference>
<dbReference type="InterPro" id="IPR000182">
    <property type="entry name" value="GNAT_dom"/>
</dbReference>
<keyword evidence="2" id="KW-0808">Transferase</keyword>
<dbReference type="OrthoDB" id="9798081at2"/>
<reference evidence="2 3" key="1">
    <citation type="submission" date="2019-10" db="EMBL/GenBank/DDBJ databases">
        <title>Gracilibacillus sp. nov. isolated from rice seeds.</title>
        <authorList>
            <person name="He S."/>
        </authorList>
    </citation>
    <scope>NUCLEOTIDE SEQUENCE [LARGE SCALE GENOMIC DNA]</scope>
    <source>
        <strain evidence="2 3">TD8</strain>
    </source>
</reference>